<feature type="compositionally biased region" description="Basic and acidic residues" evidence="1">
    <location>
        <begin position="618"/>
        <end position="627"/>
    </location>
</feature>
<dbReference type="PANTHER" id="PTHR38663">
    <property type="match status" value="1"/>
</dbReference>
<dbReference type="Proteomes" id="UP000239563">
    <property type="component" value="Chromosome VI"/>
</dbReference>
<reference evidence="2 3" key="1">
    <citation type="submission" date="2017-02" db="EMBL/GenBank/DDBJ databases">
        <authorList>
            <person name="Peterson S.W."/>
        </authorList>
    </citation>
    <scope>NUCLEOTIDE SEQUENCE [LARGE SCALE GENOMIC DNA]</scope>
    <source>
        <strain evidence="2 3">SRS1_H2-8</strain>
    </source>
</reference>
<evidence type="ECO:0000313" key="3">
    <source>
        <dbReference type="Proteomes" id="UP000239563"/>
    </source>
</evidence>
<feature type="region of interest" description="Disordered" evidence="1">
    <location>
        <begin position="770"/>
        <end position="809"/>
    </location>
</feature>
<dbReference type="EMBL" id="LT795059">
    <property type="protein sequence ID" value="SJX62844.1"/>
    <property type="molecule type" value="Genomic_DNA"/>
</dbReference>
<feature type="compositionally biased region" description="Basic residues" evidence="1">
    <location>
        <begin position="232"/>
        <end position="242"/>
    </location>
</feature>
<accession>A0A2N8UCV2</accession>
<dbReference type="PANTHER" id="PTHR38663:SF1">
    <property type="entry name" value="L-ORNITHINE N(5)-MONOOXYGENASE"/>
    <property type="match status" value="1"/>
</dbReference>
<feature type="region of interest" description="Disordered" evidence="1">
    <location>
        <begin position="220"/>
        <end position="254"/>
    </location>
</feature>
<sequence>MLPPHRKTPENLIMPDELDTAEQAPEQPCMTACESKPPPSSRLSQAGVDATAHFDLVIIGAGPAALAVISRILETRLAALYTEDEHRHLHFTHRQRKPALIPSKVAKASKTSKASISRELQEQTRRGSKKRGKALWNVDSDNACPCDGRIKILVIDKLGEGFLGLWRRNFRALGISHLRLPMFFHPDASDFDALIAYANQQGQAGEGTPDQVIDLIEQRIAAGKNSSTPRGKASRRRSKGKRSTSPEGEPCSKASRLPDLIEILGVVGKEKSKHKRKQQLQQAKEHHASAVAATSTKVHVNERDRRDYFTPSSALFDSFTRQLEQKYRVQSSDSCGLDTWPSISQFFDSEAEERSSVAGATDLNPQQGVGLEESPVTTLKGIVKDLVWFDGSKQTVQDDFGNHSPGFLLELADGVGGRANKDDGVVISAKAVVSAVGFGGVLMIPAYLSSSSTSNQPATTPTTPPPACGPGWMHSSCLASLPFPQPPALPPTAPARARTMVVVGGGLTSAQIVVRALEEGYDKVIFLTRGHLKSKPFDVDLGWVGRYSKYLKMQFWQNEDVQERLTTLRAARNGGSVTPTYAKVLARLQALGRVEIRTHTTIASAFYASPACHDGRLQRRDEERNGSEQEDGLVENPVKEELDDGDRQWSLELRTSTDGGNLKTIRADYLCVATGAKFDFGGLPFMQHLQKTHPVRLVGGMPVITADLEYRRDVPLFVTGAYAGLQVGPAAGNLGGMRDSADRIANRLLELLSLPEGVVPNVVSLPETVVPRAEPRVHHQQDEKSSNETTDALPAKAIRKQSSRRDQSSPFTHFNFDLLSVEA</sequence>
<gene>
    <name evidence="2" type="ORF">SRS1_13671</name>
</gene>
<dbReference type="Gene3D" id="3.50.50.60">
    <property type="entry name" value="FAD/NAD(P)-binding domain"/>
    <property type="match status" value="1"/>
</dbReference>
<proteinExistence type="predicted"/>
<protein>
    <recommendedName>
        <fullName evidence="4">L-ornithine N(5)-monooxygenase</fullName>
    </recommendedName>
</protein>
<evidence type="ECO:0000256" key="1">
    <source>
        <dbReference type="SAM" id="MobiDB-lite"/>
    </source>
</evidence>
<evidence type="ECO:0008006" key="4">
    <source>
        <dbReference type="Google" id="ProtNLM"/>
    </source>
</evidence>
<feature type="region of interest" description="Disordered" evidence="1">
    <location>
        <begin position="268"/>
        <end position="296"/>
    </location>
</feature>
<dbReference type="InterPro" id="IPR036188">
    <property type="entry name" value="FAD/NAD-bd_sf"/>
</dbReference>
<feature type="region of interest" description="Disordered" evidence="1">
    <location>
        <begin position="108"/>
        <end position="132"/>
    </location>
</feature>
<dbReference type="AlphaFoldDB" id="A0A2N8UCV2"/>
<feature type="compositionally biased region" description="Basic and acidic residues" evidence="1">
    <location>
        <begin position="773"/>
        <end position="786"/>
    </location>
</feature>
<feature type="region of interest" description="Disordered" evidence="1">
    <location>
        <begin position="618"/>
        <end position="637"/>
    </location>
</feature>
<feature type="region of interest" description="Disordered" evidence="1">
    <location>
        <begin position="22"/>
        <end position="45"/>
    </location>
</feature>
<organism evidence="2 3">
    <name type="scientific">Sporisorium reilianum f. sp. reilianum</name>
    <dbReference type="NCBI Taxonomy" id="72559"/>
    <lineage>
        <taxon>Eukaryota</taxon>
        <taxon>Fungi</taxon>
        <taxon>Dikarya</taxon>
        <taxon>Basidiomycota</taxon>
        <taxon>Ustilaginomycotina</taxon>
        <taxon>Ustilaginomycetes</taxon>
        <taxon>Ustilaginales</taxon>
        <taxon>Ustilaginaceae</taxon>
        <taxon>Sporisorium</taxon>
    </lineage>
</organism>
<name>A0A2N8UCV2_9BASI</name>
<evidence type="ECO:0000313" key="2">
    <source>
        <dbReference type="EMBL" id="SJX62844.1"/>
    </source>
</evidence>
<dbReference type="SUPFAM" id="SSF51905">
    <property type="entry name" value="FAD/NAD(P)-binding domain"/>
    <property type="match status" value="1"/>
</dbReference>